<reference evidence="2 3" key="2">
    <citation type="journal article" date="2010" name="Stand. Genomic Sci.">
        <title>Complete genome sequence of Xylanimonas cellulosilytica type strain (XIL07).</title>
        <authorList>
            <person name="Foster B."/>
            <person name="Pukall R."/>
            <person name="Abt B."/>
            <person name="Nolan M."/>
            <person name="Glavina Del Rio T."/>
            <person name="Chen F."/>
            <person name="Lucas S."/>
            <person name="Tice H."/>
            <person name="Pitluck S."/>
            <person name="Cheng J.-F."/>
            <person name="Chertkov O."/>
            <person name="Brettin T."/>
            <person name="Han C."/>
            <person name="Detter J.C."/>
            <person name="Bruce D."/>
            <person name="Goodwin L."/>
            <person name="Ivanova N."/>
            <person name="Mavromatis K."/>
            <person name="Pati A."/>
            <person name="Mikhailova N."/>
            <person name="Chen A."/>
            <person name="Palaniappan K."/>
            <person name="Land M."/>
            <person name="Hauser L."/>
            <person name="Chang Y.-J."/>
            <person name="Jeffries C.D."/>
            <person name="Chain P."/>
            <person name="Rohde M."/>
            <person name="Goeker M."/>
            <person name="Bristow J."/>
            <person name="Eisen J.A."/>
            <person name="Markowitz V."/>
            <person name="Hugenholtz P."/>
            <person name="Kyrpides N.C."/>
            <person name="Klenk H.-P."/>
            <person name="Lapidus A."/>
        </authorList>
    </citation>
    <scope>NUCLEOTIDE SEQUENCE [LARGE SCALE GENOMIC DNA]</scope>
    <source>
        <strain evidence="3">DSM 15894 / CECT 5975 / LMG 20990 / XIL07</strain>
    </source>
</reference>
<name>D1BU77_XYLCX</name>
<evidence type="ECO:0000256" key="1">
    <source>
        <dbReference type="SAM" id="MobiDB-lite"/>
    </source>
</evidence>
<dbReference type="Gene3D" id="1.10.260.40">
    <property type="entry name" value="lambda repressor-like DNA-binding domains"/>
    <property type="match status" value="1"/>
</dbReference>
<dbReference type="HOGENOM" id="CLU_1510050_0_0_11"/>
<dbReference type="RefSeq" id="WP_012878832.1">
    <property type="nucleotide sequence ID" value="NC_013530.1"/>
</dbReference>
<evidence type="ECO:0000313" key="3">
    <source>
        <dbReference type="Proteomes" id="UP000002255"/>
    </source>
</evidence>
<protein>
    <submittedName>
        <fullName evidence="2">Uncharacterized protein</fullName>
    </submittedName>
</protein>
<dbReference type="EMBL" id="CP001821">
    <property type="protein sequence ID" value="ACZ31090.1"/>
    <property type="molecule type" value="Genomic_DNA"/>
</dbReference>
<dbReference type="OrthoDB" id="4217458at2"/>
<dbReference type="Proteomes" id="UP000002255">
    <property type="component" value="Chromosome"/>
</dbReference>
<feature type="region of interest" description="Disordered" evidence="1">
    <location>
        <begin position="159"/>
        <end position="178"/>
    </location>
</feature>
<evidence type="ECO:0000313" key="2">
    <source>
        <dbReference type="EMBL" id="ACZ31090.1"/>
    </source>
</evidence>
<dbReference type="AlphaFoldDB" id="D1BU77"/>
<gene>
    <name evidence="2" type="ordered locus">Xcel_2072</name>
</gene>
<reference evidence="3" key="1">
    <citation type="submission" date="2009-11" db="EMBL/GenBank/DDBJ databases">
        <title>The complete chromosome of Xylanimonas cellulosilytica DSM 15894.</title>
        <authorList>
            <consortium name="US DOE Joint Genome Institute (JGI-PGF)"/>
            <person name="Lucas S."/>
            <person name="Copeland A."/>
            <person name="Lapidus A."/>
            <person name="Glavina del Rio T."/>
            <person name="Dalin E."/>
            <person name="Tice H."/>
            <person name="Bruce D."/>
            <person name="Goodwin L."/>
            <person name="Pitluck S."/>
            <person name="Kyrpides N."/>
            <person name="Mavromatis K."/>
            <person name="Ivanova N."/>
            <person name="Mikhailova N."/>
            <person name="Foster B."/>
            <person name="Clum A."/>
            <person name="Brettin T."/>
            <person name="Detter J.C."/>
            <person name="Han C."/>
            <person name="Larimer F."/>
            <person name="Land M."/>
            <person name="Hauser L."/>
            <person name="Markowitz V."/>
            <person name="Cheng J.F."/>
            <person name="Hugenholtz P."/>
            <person name="Woyke T."/>
            <person name="Wu D."/>
            <person name="Gehrich-Schroeter G."/>
            <person name="Schneider S."/>
            <person name="Pukall S.R."/>
            <person name="Klenk H.P."/>
            <person name="Eisen J.A."/>
        </authorList>
    </citation>
    <scope>NUCLEOTIDE SEQUENCE [LARGE SCALE GENOMIC DNA]</scope>
    <source>
        <strain evidence="3">DSM 15894 / CECT 5975 / LMG 20990 / XIL07</strain>
    </source>
</reference>
<dbReference type="KEGG" id="xce:Xcel_2072"/>
<keyword evidence="3" id="KW-1185">Reference proteome</keyword>
<accession>D1BU77</accession>
<dbReference type="STRING" id="446471.Xcel_2072"/>
<dbReference type="InterPro" id="IPR010982">
    <property type="entry name" value="Lambda_DNA-bd_dom_sf"/>
</dbReference>
<proteinExistence type="predicted"/>
<dbReference type="CDD" id="cd00093">
    <property type="entry name" value="HTH_XRE"/>
    <property type="match status" value="1"/>
</dbReference>
<dbReference type="InterPro" id="IPR001387">
    <property type="entry name" value="Cro/C1-type_HTH"/>
</dbReference>
<sequence length="178" mass="19258">MPRPNPGRSLYAERNLAERIGLELKERGWTYEATAAHLAEVGCPIQPSGVYKIVKQGRRVTVDELVAFSRVFGLDVDNLLLGAAGAPNARFAELLKAYDEAQFAAARAVAVATEAARAIYAFARAEGGGFMRAVEHLEADGLIVSPDLEQEIAAVARDDAPLDLPGVPPWDRPDFKED</sequence>
<dbReference type="GO" id="GO:0003677">
    <property type="term" value="F:DNA binding"/>
    <property type="evidence" value="ECO:0007669"/>
    <property type="project" value="InterPro"/>
</dbReference>
<organism evidence="2 3">
    <name type="scientific">Xylanimonas cellulosilytica (strain DSM 15894 / JCM 12276 / CECT 5975 / KCTC 9989 / LMG 20990 / NBRC 107835 / XIL07)</name>
    <dbReference type="NCBI Taxonomy" id="446471"/>
    <lineage>
        <taxon>Bacteria</taxon>
        <taxon>Bacillati</taxon>
        <taxon>Actinomycetota</taxon>
        <taxon>Actinomycetes</taxon>
        <taxon>Micrococcales</taxon>
        <taxon>Promicromonosporaceae</taxon>
        <taxon>Xylanimonas</taxon>
    </lineage>
</organism>
<dbReference type="eggNOG" id="ENOG502ZN3S">
    <property type="taxonomic scope" value="Bacteria"/>
</dbReference>